<feature type="transmembrane region" description="Helical" evidence="8">
    <location>
        <begin position="226"/>
        <end position="246"/>
    </location>
</feature>
<comment type="similarity">
    <text evidence="2">Belongs to the DUOXA family.</text>
</comment>
<accession>A0A6M2DSH3</accession>
<keyword evidence="4 8" id="KW-1133">Transmembrane helix</keyword>
<feature type="transmembrane region" description="Helical" evidence="8">
    <location>
        <begin position="198"/>
        <end position="219"/>
    </location>
</feature>
<evidence type="ECO:0000256" key="1">
    <source>
        <dbReference type="ARBA" id="ARBA00004141"/>
    </source>
</evidence>
<feature type="region of interest" description="Disordered" evidence="7">
    <location>
        <begin position="387"/>
        <end position="450"/>
    </location>
</feature>
<organism evidence="9">
    <name type="scientific">Xenopsylla cheopis</name>
    <name type="common">Oriental rat flea</name>
    <name type="synonym">Pulex cheopis</name>
    <dbReference type="NCBI Taxonomy" id="163159"/>
    <lineage>
        <taxon>Eukaryota</taxon>
        <taxon>Metazoa</taxon>
        <taxon>Ecdysozoa</taxon>
        <taxon>Arthropoda</taxon>
        <taxon>Hexapoda</taxon>
        <taxon>Insecta</taxon>
        <taxon>Pterygota</taxon>
        <taxon>Neoptera</taxon>
        <taxon>Endopterygota</taxon>
        <taxon>Siphonaptera</taxon>
        <taxon>Pulicidae</taxon>
        <taxon>Xenopsyllinae</taxon>
        <taxon>Xenopsylla</taxon>
    </lineage>
</organism>
<dbReference type="AlphaFoldDB" id="A0A6M2DSH3"/>
<evidence type="ECO:0000256" key="3">
    <source>
        <dbReference type="ARBA" id="ARBA00022692"/>
    </source>
</evidence>
<evidence type="ECO:0000256" key="6">
    <source>
        <dbReference type="ARBA" id="ARBA00023180"/>
    </source>
</evidence>
<dbReference type="PANTHER" id="PTHR31158:SF1">
    <property type="entry name" value="DOXA1 FACTOR-RELATED"/>
    <property type="match status" value="1"/>
</dbReference>
<dbReference type="GO" id="GO:0015031">
    <property type="term" value="P:protein transport"/>
    <property type="evidence" value="ECO:0007669"/>
    <property type="project" value="InterPro"/>
</dbReference>
<comment type="subcellular location">
    <subcellularLocation>
        <location evidence="1">Membrane</location>
        <topology evidence="1">Multi-pass membrane protein</topology>
    </subcellularLocation>
</comment>
<dbReference type="Pfam" id="PF10204">
    <property type="entry name" value="DuoxA"/>
    <property type="match status" value="1"/>
</dbReference>
<evidence type="ECO:0000256" key="8">
    <source>
        <dbReference type="SAM" id="Phobius"/>
    </source>
</evidence>
<protein>
    <submittedName>
        <fullName evidence="9">Putative conserved plasma membrane protein</fullName>
    </submittedName>
</protein>
<feature type="transmembrane region" description="Helical" evidence="8">
    <location>
        <begin position="62"/>
        <end position="81"/>
    </location>
</feature>
<dbReference type="GO" id="GO:0005789">
    <property type="term" value="C:endoplasmic reticulum membrane"/>
    <property type="evidence" value="ECO:0007669"/>
    <property type="project" value="InterPro"/>
</dbReference>
<keyword evidence="6" id="KW-0325">Glycoprotein</keyword>
<evidence type="ECO:0000256" key="2">
    <source>
        <dbReference type="ARBA" id="ARBA00009816"/>
    </source>
</evidence>
<dbReference type="PANTHER" id="PTHR31158">
    <property type="entry name" value="DUAL OXIDASE 2"/>
    <property type="match status" value="1"/>
</dbReference>
<evidence type="ECO:0000313" key="9">
    <source>
        <dbReference type="EMBL" id="NOV49206.1"/>
    </source>
</evidence>
<dbReference type="EMBL" id="GIIL01005480">
    <property type="protein sequence ID" value="NOV49206.1"/>
    <property type="molecule type" value="Transcribed_RNA"/>
</dbReference>
<name>A0A6M2DSH3_XENCH</name>
<keyword evidence="5 8" id="KW-0472">Membrane</keyword>
<dbReference type="InterPro" id="IPR018469">
    <property type="entry name" value="Dual_oxidase_maturation_fac"/>
</dbReference>
<keyword evidence="3 8" id="KW-0812">Transmembrane</keyword>
<reference evidence="9" key="1">
    <citation type="submission" date="2020-03" db="EMBL/GenBank/DDBJ databases">
        <title>Transcriptomic Profiling of the Digestive Tract of the Rat Flea, Xenopsylla cheopis, Following Blood Feeding and Infection with Yersinia pestis.</title>
        <authorList>
            <person name="Bland D.M."/>
            <person name="Martens C.A."/>
            <person name="Virtaneva K."/>
            <person name="Kanakabandi K."/>
            <person name="Long D."/>
            <person name="Rosenke R."/>
            <person name="Saturday G.A."/>
            <person name="Hoyt F.H."/>
            <person name="Bruno D.P."/>
            <person name="Ribeiro J.M.C."/>
            <person name="Hinnebusch J."/>
        </authorList>
    </citation>
    <scope>NUCLEOTIDE SEQUENCE</scope>
</reference>
<proteinExistence type="inferred from homology"/>
<evidence type="ECO:0000256" key="7">
    <source>
        <dbReference type="SAM" id="MobiDB-lite"/>
    </source>
</evidence>
<evidence type="ECO:0000256" key="4">
    <source>
        <dbReference type="ARBA" id="ARBA00022989"/>
    </source>
</evidence>
<feature type="transmembrane region" description="Helical" evidence="8">
    <location>
        <begin position="30"/>
        <end position="50"/>
    </location>
</feature>
<evidence type="ECO:0000256" key="5">
    <source>
        <dbReference type="ARBA" id="ARBA00023136"/>
    </source>
</evidence>
<sequence>MGFFDFGRIEGFPTQYAEKKTPVTEDVLEAGFIAAFTIIIVASFTILAGFRLQNGVSFLTRIVVSAAIGLTIMLGNFGQYWEVGHIRSKTPYKAGTAHEIQADIGINIGLRSVNITLKASTLNEQNELKGEIINYNERFEWTWDQGRFGFGPQAGLLQREFRTAQRRGLPLPILWIVDYLVVDGEGLRFGRFYRTAGWYAHIAIWSALPCWMLANLLFLSVANYGAIFLALSGSFQILACLLWASIRNSIELVVPFEDGEIKTHFGMSFWLTFVGGLLSLLVSIAVICVNLRFPNEISVFFGINTLYDLKILAESDVKEITSPSDDQEMALLRPKKDEKRTVVIRERRSLLPLAQKDLQTKHEVPKTSVSPISGFSKPKINIIKENSELTSPESSSNERRVADVPPLPTSARPDYSSVSPFFPDKKKPISTSDNQPQEIEETDPIYGIGE</sequence>
<feature type="transmembrane region" description="Helical" evidence="8">
    <location>
        <begin position="266"/>
        <end position="291"/>
    </location>
</feature>